<evidence type="ECO:0000256" key="4">
    <source>
        <dbReference type="ARBA" id="ARBA00021968"/>
    </source>
</evidence>
<evidence type="ECO:0000313" key="16">
    <source>
        <dbReference type="EMBL" id="KAK0182544.1"/>
    </source>
</evidence>
<evidence type="ECO:0000256" key="10">
    <source>
        <dbReference type="ARBA" id="ARBA00022946"/>
    </source>
</evidence>
<proteinExistence type="inferred from homology"/>
<dbReference type="FunFam" id="1.25.40.40:FF:000002">
    <property type="entry name" value="cytochrome c oxidase subunit 5A, mitochondrial"/>
    <property type="match status" value="1"/>
</dbReference>
<evidence type="ECO:0000256" key="14">
    <source>
        <dbReference type="ARBA" id="ARBA00031049"/>
    </source>
</evidence>
<protein>
    <recommendedName>
        <fullName evidence="4 15">Cytochrome c oxidase subunit 5A, mitochondrial</fullName>
    </recommendedName>
    <alternativeName>
        <fullName evidence="14 15">Cytochrome c oxidase polypeptide Va</fullName>
    </alternativeName>
</protein>
<reference evidence="16" key="2">
    <citation type="submission" date="2023-03" db="EMBL/GenBank/DDBJ databases">
        <authorList>
            <person name="Inwood S.N."/>
            <person name="Skelly J.G."/>
            <person name="Guhlin J."/>
            <person name="Harrop T.W.R."/>
            <person name="Goldson S.G."/>
            <person name="Dearden P.K."/>
        </authorList>
    </citation>
    <scope>NUCLEOTIDE SEQUENCE</scope>
    <source>
        <strain evidence="16">Lincoln</strain>
        <tissue evidence="16">Whole body</tissue>
    </source>
</reference>
<reference evidence="16" key="1">
    <citation type="journal article" date="2023" name="bioRxiv">
        <title>Scaffold-level genome assemblies of two parasitoid biocontrol wasps reveal the parthenogenesis mechanism and an associated novel virus.</title>
        <authorList>
            <person name="Inwood S."/>
            <person name="Skelly J."/>
            <person name="Guhlin J."/>
            <person name="Harrop T."/>
            <person name="Goldson S."/>
            <person name="Dearden P."/>
        </authorList>
    </citation>
    <scope>NUCLEOTIDE SEQUENCE</scope>
    <source>
        <strain evidence="16">Lincoln</strain>
        <tissue evidence="16">Whole body</tissue>
    </source>
</reference>
<keyword evidence="17" id="KW-1185">Reference proteome</keyword>
<dbReference type="PANTHER" id="PTHR14200">
    <property type="entry name" value="CYTOCHROME C OXIDASE POLYPEPTIDE"/>
    <property type="match status" value="1"/>
</dbReference>
<evidence type="ECO:0000256" key="13">
    <source>
        <dbReference type="ARBA" id="ARBA00023136"/>
    </source>
</evidence>
<comment type="function">
    <text evidence="15">Component of the cytochrome c oxidase, the last enzyme in the mitochondrial electron transport chain which drives oxidative phosphorylation. The respiratory chain contains 3 multisubunit complexes succinate dehydrogenase (complex II, CII), ubiquinol-cytochrome c oxidoreductase (cytochrome b-c1 complex, complex III, CIII) and cytochrome c oxidase (complex IV, CIV), that cooperate to transfer electrons derived from NADH and succinate to molecular oxygen, creating an electrochemical gradient over the inner membrane that drives transmembrane transport and the ATP synthase. Cytochrome c oxidase is the component of the respiratory chain that catalyzes the reduction of oxygen to water. Electrons originating from reduced cytochrome c in the intermembrane space (IMS) are transferred via the dinuclear copper A center (CU(A)) of subunit 2 and heme A of subunit 1 to the active site in subunit 1, a binuclear center (BNC) formed by heme A3 and copper B (CU(B)). The BNC reduces molecular oxygen to 2 water molecules using 4 electrons from cytochrome c in the IMS and 4 protons from the mitochondrial matrix.</text>
</comment>
<evidence type="ECO:0000256" key="1">
    <source>
        <dbReference type="ARBA" id="ARBA00004443"/>
    </source>
</evidence>
<dbReference type="EMBL" id="JAQQBR010000001">
    <property type="protein sequence ID" value="KAK0182544.1"/>
    <property type="molecule type" value="Genomic_DNA"/>
</dbReference>
<dbReference type="GO" id="GO:0005743">
    <property type="term" value="C:mitochondrial inner membrane"/>
    <property type="evidence" value="ECO:0007669"/>
    <property type="project" value="UniProtKB-SubCell"/>
</dbReference>
<keyword evidence="8 15" id="KW-0999">Mitochondrion inner membrane</keyword>
<dbReference type="InterPro" id="IPR003204">
    <property type="entry name" value="Cyt_c_oxidase_su5A/6"/>
</dbReference>
<evidence type="ECO:0000256" key="6">
    <source>
        <dbReference type="ARBA" id="ARBA00022617"/>
    </source>
</evidence>
<dbReference type="GO" id="GO:0046872">
    <property type="term" value="F:metal ion binding"/>
    <property type="evidence" value="ECO:0007669"/>
    <property type="project" value="UniProtKB-UniRule"/>
</dbReference>
<keyword evidence="10 15" id="KW-0809">Transit peptide</keyword>
<evidence type="ECO:0000256" key="9">
    <source>
        <dbReference type="ARBA" id="ARBA00022843"/>
    </source>
</evidence>
<keyword evidence="13 15" id="KW-0472">Membrane</keyword>
<keyword evidence="6 15" id="KW-0349">Heme</keyword>
<evidence type="ECO:0000313" key="17">
    <source>
        <dbReference type="Proteomes" id="UP001168972"/>
    </source>
</evidence>
<organism evidence="16 17">
    <name type="scientific">Microctonus hyperodae</name>
    <name type="common">Parasitoid wasp</name>
    <dbReference type="NCBI Taxonomy" id="165561"/>
    <lineage>
        <taxon>Eukaryota</taxon>
        <taxon>Metazoa</taxon>
        <taxon>Ecdysozoa</taxon>
        <taxon>Arthropoda</taxon>
        <taxon>Hexapoda</taxon>
        <taxon>Insecta</taxon>
        <taxon>Pterygota</taxon>
        <taxon>Neoptera</taxon>
        <taxon>Endopterygota</taxon>
        <taxon>Hymenoptera</taxon>
        <taxon>Apocrita</taxon>
        <taxon>Ichneumonoidea</taxon>
        <taxon>Braconidae</taxon>
        <taxon>Euphorinae</taxon>
        <taxon>Microctonus</taxon>
    </lineage>
</organism>
<dbReference type="CDD" id="cd00923">
    <property type="entry name" value="Cyt_c_Oxidase_Va"/>
    <property type="match status" value="1"/>
</dbReference>
<comment type="pathway">
    <text evidence="2 15">Energy metabolism; oxidative phosphorylation.</text>
</comment>
<evidence type="ECO:0000256" key="3">
    <source>
        <dbReference type="ARBA" id="ARBA00007972"/>
    </source>
</evidence>
<dbReference type="GO" id="GO:0045277">
    <property type="term" value="C:respiratory chain complex IV"/>
    <property type="evidence" value="ECO:0007669"/>
    <property type="project" value="UniProtKB-UniRule"/>
</dbReference>
<keyword evidence="5" id="KW-0597">Phosphoprotein</keyword>
<dbReference type="PANTHER" id="PTHR14200:SF11">
    <property type="entry name" value="CYTOCHROME C OXIDASE SUBUNIT 5A, MITOCHONDRIAL"/>
    <property type="match status" value="1"/>
</dbReference>
<comment type="caution">
    <text evidence="16">The sequence shown here is derived from an EMBL/GenBank/DDBJ whole genome shotgun (WGS) entry which is preliminary data.</text>
</comment>
<comment type="similarity">
    <text evidence="3 15">Belongs to the cytochrome c oxidase subunit 5A family.</text>
</comment>
<dbReference type="Proteomes" id="UP001168972">
    <property type="component" value="Unassembled WGS sequence"/>
</dbReference>
<evidence type="ECO:0000256" key="7">
    <source>
        <dbReference type="ARBA" id="ARBA00022723"/>
    </source>
</evidence>
<comment type="subunit">
    <text evidence="15">Component of the cytochrome c oxidase (complex IV, CIV), a multisubunit enzyme composed of a catalytic core of 3 subunits and several supernumerary subunits. The complex exists as a monomer or a dimer and forms supercomplexes (SCs) in the inner mitochondrial membrane with ubiquinol-cytochrome c oxidoreductase (cytochrome b-c1 complex, complex III, CIII).</text>
</comment>
<evidence type="ECO:0000256" key="8">
    <source>
        <dbReference type="ARBA" id="ARBA00022792"/>
    </source>
</evidence>
<keyword evidence="11 15" id="KW-0408">Iron</keyword>
<keyword evidence="12 15" id="KW-0496">Mitochondrion</keyword>
<evidence type="ECO:0000256" key="2">
    <source>
        <dbReference type="ARBA" id="ARBA00004673"/>
    </source>
</evidence>
<dbReference type="GO" id="GO:0006123">
    <property type="term" value="P:mitochondrial electron transport, cytochrome c to oxygen"/>
    <property type="evidence" value="ECO:0007669"/>
    <property type="project" value="UniProtKB-UniRule"/>
</dbReference>
<comment type="subcellular location">
    <subcellularLocation>
        <location evidence="1 15">Mitochondrion inner membrane</location>
        <topology evidence="1 15">Peripheral membrane protein</topology>
        <orientation evidence="1 15">Matrix side</orientation>
    </subcellularLocation>
</comment>
<keyword evidence="7 15" id="KW-0479">Metal-binding</keyword>
<dbReference type="Pfam" id="PF02284">
    <property type="entry name" value="COX5A"/>
    <property type="match status" value="1"/>
</dbReference>
<name>A0AA39L2E0_MICHY</name>
<dbReference type="SUPFAM" id="SSF48479">
    <property type="entry name" value="Cytochrome c oxidase subunit E"/>
    <property type="match status" value="1"/>
</dbReference>
<dbReference type="InterPro" id="IPR036545">
    <property type="entry name" value="Cyt_c_oxidase_su5A/6_sf"/>
</dbReference>
<keyword evidence="9" id="KW-0832">Ubl conjugation</keyword>
<sequence>MLRLVAGRIGSSARSVISPKTTSAINITRASHDVQETDEEFDTRYENYFNRPDIDHWEIRKAMNTLAGVDLVPEPRIVCAALRACRRLNDHALAVRFLEVVKYKGGGQSKVIWPYVLQEIRPTLDELGISTPEELGYDKPELALQNIYDIH</sequence>
<dbReference type="Gene3D" id="1.25.40.40">
    <property type="entry name" value="Cytochrome c oxidase, subunit Va/VI"/>
    <property type="match status" value="1"/>
</dbReference>
<evidence type="ECO:0000256" key="11">
    <source>
        <dbReference type="ARBA" id="ARBA00023004"/>
    </source>
</evidence>
<gene>
    <name evidence="16" type="ORF">PV327_000673</name>
</gene>
<evidence type="ECO:0000256" key="5">
    <source>
        <dbReference type="ARBA" id="ARBA00022553"/>
    </source>
</evidence>
<accession>A0AA39L2E0</accession>
<evidence type="ECO:0000256" key="15">
    <source>
        <dbReference type="RuleBase" id="RU368103"/>
    </source>
</evidence>
<evidence type="ECO:0000256" key="12">
    <source>
        <dbReference type="ARBA" id="ARBA00023128"/>
    </source>
</evidence>
<dbReference type="AlphaFoldDB" id="A0AA39L2E0"/>